<feature type="transmembrane region" description="Helical" evidence="6">
    <location>
        <begin position="85"/>
        <end position="103"/>
    </location>
</feature>
<dbReference type="GO" id="GO:0022857">
    <property type="term" value="F:transmembrane transporter activity"/>
    <property type="evidence" value="ECO:0007669"/>
    <property type="project" value="InterPro"/>
</dbReference>
<dbReference type="GO" id="GO:0016020">
    <property type="term" value="C:membrane"/>
    <property type="evidence" value="ECO:0007669"/>
    <property type="project" value="UniProtKB-SubCell"/>
</dbReference>
<feature type="transmembrane region" description="Helical" evidence="6">
    <location>
        <begin position="280"/>
        <end position="300"/>
    </location>
</feature>
<keyword evidence="4 6" id="KW-1133">Transmembrane helix</keyword>
<accession>A0A2P2SXB2</accession>
<dbReference type="Gene3D" id="1.20.1250.20">
    <property type="entry name" value="MFS general substrate transporter like domains"/>
    <property type="match status" value="2"/>
</dbReference>
<dbReference type="OrthoDB" id="2962993at2759"/>
<evidence type="ECO:0000313" key="9">
    <source>
        <dbReference type="Proteomes" id="UP000091956"/>
    </source>
</evidence>
<evidence type="ECO:0000256" key="3">
    <source>
        <dbReference type="ARBA" id="ARBA00022692"/>
    </source>
</evidence>
<feature type="transmembrane region" description="Helical" evidence="6">
    <location>
        <begin position="208"/>
        <end position="230"/>
    </location>
</feature>
<feature type="transmembrane region" description="Helical" evidence="6">
    <location>
        <begin position="408"/>
        <end position="429"/>
    </location>
</feature>
<dbReference type="Proteomes" id="UP000091956">
    <property type="component" value="Unassembled WGS sequence"/>
</dbReference>
<evidence type="ECO:0000259" key="7">
    <source>
        <dbReference type="PROSITE" id="PS50850"/>
    </source>
</evidence>
<feature type="transmembrane region" description="Helical" evidence="6">
    <location>
        <begin position="374"/>
        <end position="396"/>
    </location>
</feature>
<dbReference type="GeneID" id="28834233"/>
<evidence type="ECO:0000256" key="5">
    <source>
        <dbReference type="ARBA" id="ARBA00023136"/>
    </source>
</evidence>
<proteinExistence type="predicted"/>
<feature type="transmembrane region" description="Helical" evidence="6">
    <location>
        <begin position="141"/>
        <end position="163"/>
    </location>
</feature>
<sequence length="500" mass="55071">MDDERKSTAVDSLECGQVDKEKGGSDVLPPIVHDEAETKLILRKVDKRLLPVLTLLYLLSFLDRGNVGNARTLGMQTDVGLSNAQWNMCLTIFFFPYAAFEVPSNIVLKMLRPNLWLTILILAWGTTMTLMGLVQNYSGLLAARFFLGVTEAGFFPAATYLLTCWYRRYEMQGRLAIFFSAGSMAGAFSGLLAFAIQKMDGVGNLAGWRWILILEGLCTVIVGMACPFLLPNGPASAKFLSMEEKTFLSQRLENDSGGSGRLQTAETFQMRYVIAALTDWKIYLSVLIYWGNSICTYGFIYTLPSVIKELGYSASNAQLLTIPVYAFALIATVSAAFLSDRYKNRSNFIIYPFIIAAIGYIGLLALPHPGWPGATYGMLFVVAGGLYPTICGVISWNANNLAGTWKRSVGMAIQISIGNLGGAIGSNIYLAKEAPHYWTGYGFSLAIILTGLASAVILKVTLNRINKKRDSMSIDDIRAKYSEQELLDMGDYSPLFRYTL</sequence>
<dbReference type="PANTHER" id="PTHR43791:SF18">
    <property type="entry name" value="NICOTINIC ACID TRANSPORTER TNA1, PUTATIVE (AFU_ORTHOLOGUE AFUA_3G03820)-RELATED"/>
    <property type="match status" value="1"/>
</dbReference>
<dbReference type="PANTHER" id="PTHR43791">
    <property type="entry name" value="PERMEASE-RELATED"/>
    <property type="match status" value="1"/>
</dbReference>
<feature type="transmembrane region" description="Helical" evidence="6">
    <location>
        <begin position="49"/>
        <end position="65"/>
    </location>
</feature>
<dbReference type="FunFam" id="1.20.1250.20:FF:000034">
    <property type="entry name" value="MFS general substrate transporter"/>
    <property type="match status" value="1"/>
</dbReference>
<reference evidence="9" key="2">
    <citation type="journal article" date="2018" name="Nat. Commun.">
        <title>Extreme sensitivity to ultraviolet light in the fungal pathogen causing white-nose syndrome of bats.</title>
        <authorList>
            <person name="Palmer J.M."/>
            <person name="Drees K.P."/>
            <person name="Foster J.T."/>
            <person name="Lindner D.L."/>
        </authorList>
    </citation>
    <scope>NUCLEOTIDE SEQUENCE [LARGE SCALE GENOMIC DNA]</scope>
    <source>
        <strain evidence="9">UAMH 10579</strain>
    </source>
</reference>
<evidence type="ECO:0000313" key="8">
    <source>
        <dbReference type="EMBL" id="OBU00903.1"/>
    </source>
</evidence>
<evidence type="ECO:0000256" key="2">
    <source>
        <dbReference type="ARBA" id="ARBA00022448"/>
    </source>
</evidence>
<dbReference type="FunFam" id="1.20.1250.20:FF:000068">
    <property type="entry name" value="MFS general substrate transporter"/>
    <property type="match status" value="1"/>
</dbReference>
<feature type="transmembrane region" description="Helical" evidence="6">
    <location>
        <begin position="350"/>
        <end position="368"/>
    </location>
</feature>
<evidence type="ECO:0000256" key="6">
    <source>
        <dbReference type="SAM" id="Phobius"/>
    </source>
</evidence>
<organism evidence="8 9">
    <name type="scientific">Pseudogymnoascus verrucosus</name>
    <dbReference type="NCBI Taxonomy" id="342668"/>
    <lineage>
        <taxon>Eukaryota</taxon>
        <taxon>Fungi</taxon>
        <taxon>Dikarya</taxon>
        <taxon>Ascomycota</taxon>
        <taxon>Pezizomycotina</taxon>
        <taxon>Leotiomycetes</taxon>
        <taxon>Thelebolales</taxon>
        <taxon>Thelebolaceae</taxon>
        <taxon>Pseudogymnoascus</taxon>
    </lineage>
</organism>
<feature type="transmembrane region" description="Helical" evidence="6">
    <location>
        <begin position="175"/>
        <end position="196"/>
    </location>
</feature>
<feature type="domain" description="Major facilitator superfamily (MFS) profile" evidence="7">
    <location>
        <begin position="49"/>
        <end position="469"/>
    </location>
</feature>
<evidence type="ECO:0000256" key="1">
    <source>
        <dbReference type="ARBA" id="ARBA00004141"/>
    </source>
</evidence>
<protein>
    <recommendedName>
        <fullName evidence="7">Major facilitator superfamily (MFS) profile domain-containing protein</fullName>
    </recommendedName>
</protein>
<dbReference type="InterPro" id="IPR011701">
    <property type="entry name" value="MFS"/>
</dbReference>
<dbReference type="RefSeq" id="XP_018134635.1">
    <property type="nucleotide sequence ID" value="XM_018270375.1"/>
</dbReference>
<dbReference type="AlphaFoldDB" id="A0A2P2SXB2"/>
<keyword evidence="3 6" id="KW-0812">Transmembrane</keyword>
<keyword evidence="2" id="KW-0813">Transport</keyword>
<dbReference type="PROSITE" id="PS50850">
    <property type="entry name" value="MFS"/>
    <property type="match status" value="1"/>
</dbReference>
<comment type="subcellular location">
    <subcellularLocation>
        <location evidence="1">Membrane</location>
        <topology evidence="1">Multi-pass membrane protein</topology>
    </subcellularLocation>
</comment>
<keyword evidence="9" id="KW-1185">Reference proteome</keyword>
<dbReference type="EMBL" id="KV460207">
    <property type="protein sequence ID" value="OBU00903.1"/>
    <property type="molecule type" value="Genomic_DNA"/>
</dbReference>
<name>A0A2P2SXB2_9PEZI</name>
<dbReference type="InterPro" id="IPR020846">
    <property type="entry name" value="MFS_dom"/>
</dbReference>
<feature type="transmembrane region" description="Helical" evidence="6">
    <location>
        <begin position="320"/>
        <end position="338"/>
    </location>
</feature>
<dbReference type="SUPFAM" id="SSF103473">
    <property type="entry name" value="MFS general substrate transporter"/>
    <property type="match status" value="1"/>
</dbReference>
<feature type="transmembrane region" description="Helical" evidence="6">
    <location>
        <begin position="441"/>
        <end position="462"/>
    </location>
</feature>
<reference evidence="8 9" key="1">
    <citation type="submission" date="2016-03" db="EMBL/GenBank/DDBJ databases">
        <title>Comparative genomics of Pseudogymnoascus destructans, the fungus causing white-nose syndrome of bats.</title>
        <authorList>
            <person name="Palmer J.M."/>
            <person name="Drees K.P."/>
            <person name="Foster J.T."/>
            <person name="Lindner D.L."/>
        </authorList>
    </citation>
    <scope>NUCLEOTIDE SEQUENCE [LARGE SCALE GENOMIC DNA]</scope>
    <source>
        <strain evidence="8 9">UAMH 10579</strain>
    </source>
</reference>
<keyword evidence="5 6" id="KW-0472">Membrane</keyword>
<dbReference type="Pfam" id="PF07690">
    <property type="entry name" value="MFS_1"/>
    <property type="match status" value="1"/>
</dbReference>
<feature type="transmembrane region" description="Helical" evidence="6">
    <location>
        <begin position="115"/>
        <end position="135"/>
    </location>
</feature>
<evidence type="ECO:0000256" key="4">
    <source>
        <dbReference type="ARBA" id="ARBA00022989"/>
    </source>
</evidence>
<gene>
    <name evidence="8" type="ORF">VE01_00847</name>
</gene>
<dbReference type="InterPro" id="IPR036259">
    <property type="entry name" value="MFS_trans_sf"/>
</dbReference>